<feature type="signal peptide" evidence="1">
    <location>
        <begin position="1"/>
        <end position="26"/>
    </location>
</feature>
<reference evidence="2" key="2">
    <citation type="submission" date="2021-02" db="EMBL/GenBank/DDBJ databases">
        <authorList>
            <person name="Kimball J.A."/>
            <person name="Haas M.W."/>
            <person name="Macchietto M."/>
            <person name="Kono T."/>
            <person name="Duquette J."/>
            <person name="Shao M."/>
        </authorList>
    </citation>
    <scope>NUCLEOTIDE SEQUENCE</scope>
    <source>
        <tissue evidence="2">Fresh leaf tissue</tissue>
    </source>
</reference>
<gene>
    <name evidence="2" type="ORF">GUJ93_ZPchr0007g5138</name>
</gene>
<evidence type="ECO:0000256" key="1">
    <source>
        <dbReference type="SAM" id="SignalP"/>
    </source>
</evidence>
<dbReference type="InterPro" id="IPR053296">
    <property type="entry name" value="TSET_member_tstB"/>
</dbReference>
<evidence type="ECO:0000313" key="2">
    <source>
        <dbReference type="EMBL" id="KAG8078958.1"/>
    </source>
</evidence>
<feature type="chain" id="PRO_5035267357" description="Secreted protein" evidence="1">
    <location>
        <begin position="27"/>
        <end position="95"/>
    </location>
</feature>
<dbReference type="Proteomes" id="UP000729402">
    <property type="component" value="Unassembled WGS sequence"/>
</dbReference>
<proteinExistence type="predicted"/>
<protein>
    <recommendedName>
        <fullName evidence="4">Secreted protein</fullName>
    </recommendedName>
</protein>
<accession>A0A8J5SRS2</accession>
<evidence type="ECO:0008006" key="4">
    <source>
        <dbReference type="Google" id="ProtNLM"/>
    </source>
</evidence>
<dbReference type="OrthoDB" id="5971719at2759"/>
<dbReference type="AlphaFoldDB" id="A0A8J5SRS2"/>
<comment type="caution">
    <text evidence="2">The sequence shown here is derived from an EMBL/GenBank/DDBJ whole genome shotgun (WGS) entry which is preliminary data.</text>
</comment>
<keyword evidence="3" id="KW-1185">Reference proteome</keyword>
<name>A0A8J5SRS2_ZIZPA</name>
<reference evidence="2" key="1">
    <citation type="journal article" date="2021" name="bioRxiv">
        <title>Whole Genome Assembly and Annotation of Northern Wild Rice, Zizania palustris L., Supports a Whole Genome Duplication in the Zizania Genus.</title>
        <authorList>
            <person name="Haas M."/>
            <person name="Kono T."/>
            <person name="Macchietto M."/>
            <person name="Millas R."/>
            <person name="McGilp L."/>
            <person name="Shao M."/>
            <person name="Duquette J."/>
            <person name="Hirsch C.N."/>
            <person name="Kimball J."/>
        </authorList>
    </citation>
    <scope>NUCLEOTIDE SEQUENCE</scope>
    <source>
        <tissue evidence="2">Fresh leaf tissue</tissue>
    </source>
</reference>
<keyword evidence="1" id="KW-0732">Signal</keyword>
<dbReference type="PANTHER" id="PTHR48151:SF3">
    <property type="entry name" value="SH3 DOMAIN-CONTAINING PROTEIN"/>
    <property type="match status" value="1"/>
</dbReference>
<evidence type="ECO:0000313" key="3">
    <source>
        <dbReference type="Proteomes" id="UP000729402"/>
    </source>
</evidence>
<organism evidence="2 3">
    <name type="scientific">Zizania palustris</name>
    <name type="common">Northern wild rice</name>
    <dbReference type="NCBI Taxonomy" id="103762"/>
    <lineage>
        <taxon>Eukaryota</taxon>
        <taxon>Viridiplantae</taxon>
        <taxon>Streptophyta</taxon>
        <taxon>Embryophyta</taxon>
        <taxon>Tracheophyta</taxon>
        <taxon>Spermatophyta</taxon>
        <taxon>Magnoliopsida</taxon>
        <taxon>Liliopsida</taxon>
        <taxon>Poales</taxon>
        <taxon>Poaceae</taxon>
        <taxon>BOP clade</taxon>
        <taxon>Oryzoideae</taxon>
        <taxon>Oryzeae</taxon>
        <taxon>Zizaniinae</taxon>
        <taxon>Zizania</taxon>
    </lineage>
</organism>
<dbReference type="PANTHER" id="PTHR48151">
    <property type="entry name" value="SH3 DOMAIN-CONTAINING PROTEIN"/>
    <property type="match status" value="1"/>
</dbReference>
<dbReference type="EMBL" id="JAAALK010000282">
    <property type="protein sequence ID" value="KAG8078958.1"/>
    <property type="molecule type" value="Genomic_DNA"/>
</dbReference>
<sequence>MTDDILPSSNWIAQKCLLCHVLLVVGTWIASESCLPGQPVGSKGIQLVVDAKQKRKKGIFTKQGGDKEYASLSALRRLPLDLGNPTFLHRAVQRV</sequence>